<dbReference type="RefSeq" id="WP_154655335.1">
    <property type="nucleotide sequence ID" value="NZ_LR134473.1"/>
</dbReference>
<keyword evidence="3" id="KW-1185">Reference proteome</keyword>
<dbReference type="Proteomes" id="UP000277858">
    <property type="component" value="Chromosome"/>
</dbReference>
<sequence length="54" mass="5260">MTDPKDALTHDLKRRSVLKAAAWTAPVVAAASVVPMAAASLGVSSVSAGGVVAG</sequence>
<organism evidence="2 3">
    <name type="scientific">Acidipropionibacterium jensenii</name>
    <dbReference type="NCBI Taxonomy" id="1749"/>
    <lineage>
        <taxon>Bacteria</taxon>
        <taxon>Bacillati</taxon>
        <taxon>Actinomycetota</taxon>
        <taxon>Actinomycetes</taxon>
        <taxon>Propionibacteriales</taxon>
        <taxon>Propionibacteriaceae</taxon>
        <taxon>Acidipropionibacterium</taxon>
    </lineage>
</organism>
<gene>
    <name evidence="2" type="ORF">NCTC13652_01192</name>
</gene>
<dbReference type="PROSITE" id="PS51318">
    <property type="entry name" value="TAT"/>
    <property type="match status" value="1"/>
</dbReference>
<accession>A0A3S4UXB3</accession>
<feature type="transmembrane region" description="Helical" evidence="1">
    <location>
        <begin position="20"/>
        <end position="41"/>
    </location>
</feature>
<protein>
    <submittedName>
        <fullName evidence="2">Uncharacterized protein</fullName>
    </submittedName>
</protein>
<keyword evidence="1" id="KW-0472">Membrane</keyword>
<keyword evidence="1" id="KW-0812">Transmembrane</keyword>
<reference evidence="2 3" key="1">
    <citation type="submission" date="2018-12" db="EMBL/GenBank/DDBJ databases">
        <authorList>
            <consortium name="Pathogen Informatics"/>
        </authorList>
    </citation>
    <scope>NUCLEOTIDE SEQUENCE [LARGE SCALE GENOMIC DNA]</scope>
    <source>
        <strain evidence="2 3">NCTC13652</strain>
    </source>
</reference>
<evidence type="ECO:0000313" key="2">
    <source>
        <dbReference type="EMBL" id="VEI02994.1"/>
    </source>
</evidence>
<dbReference type="AlphaFoldDB" id="A0A3S4UXB3"/>
<keyword evidence="1" id="KW-1133">Transmembrane helix</keyword>
<dbReference type="InterPro" id="IPR006311">
    <property type="entry name" value="TAT_signal"/>
</dbReference>
<proteinExistence type="predicted"/>
<evidence type="ECO:0000256" key="1">
    <source>
        <dbReference type="SAM" id="Phobius"/>
    </source>
</evidence>
<evidence type="ECO:0000313" key="3">
    <source>
        <dbReference type="Proteomes" id="UP000277858"/>
    </source>
</evidence>
<dbReference type="EMBL" id="LR134473">
    <property type="protein sequence ID" value="VEI02994.1"/>
    <property type="molecule type" value="Genomic_DNA"/>
</dbReference>
<name>A0A3S4UXB3_9ACTN</name>